<feature type="signal peptide" evidence="3">
    <location>
        <begin position="1"/>
        <end position="21"/>
    </location>
</feature>
<dbReference type="GO" id="GO:0062129">
    <property type="term" value="C:chitin-based extracellular matrix"/>
    <property type="evidence" value="ECO:0007669"/>
    <property type="project" value="TreeGrafter"/>
</dbReference>
<dbReference type="EMBL" id="CAJPVJ010013290">
    <property type="protein sequence ID" value="CAG2174787.1"/>
    <property type="molecule type" value="Genomic_DNA"/>
</dbReference>
<protein>
    <recommendedName>
        <fullName evidence="6">Cuticle protein</fullName>
    </recommendedName>
</protein>
<reference evidence="4" key="1">
    <citation type="submission" date="2020-11" db="EMBL/GenBank/DDBJ databases">
        <authorList>
            <person name="Tran Van P."/>
        </authorList>
    </citation>
    <scope>NUCLEOTIDE SEQUENCE</scope>
</reference>
<accession>A0A7R9MCH6</accession>
<dbReference type="GO" id="GO:0008010">
    <property type="term" value="F:structural constituent of chitin-based larval cuticle"/>
    <property type="evidence" value="ECO:0007669"/>
    <property type="project" value="TreeGrafter"/>
</dbReference>
<dbReference type="InterPro" id="IPR000618">
    <property type="entry name" value="Insect_cuticle"/>
</dbReference>
<sequence length="97" mass="10523">MCNDNRAVLVVCLSALVVVSAQLHGLPIARALAVQERPEPYSYGYEATDEFGTHWTRQESGDGDGTVRGSYSYREANGIGRTVEYVADPVNGFQVGL</sequence>
<proteinExistence type="predicted"/>
<gene>
    <name evidence="4" type="ORF">ONB1V03_LOCUS14227</name>
</gene>
<dbReference type="PANTHER" id="PTHR10380">
    <property type="entry name" value="CUTICLE PROTEIN"/>
    <property type="match status" value="1"/>
</dbReference>
<evidence type="ECO:0000313" key="4">
    <source>
        <dbReference type="EMBL" id="CAD7657601.1"/>
    </source>
</evidence>
<dbReference type="Proteomes" id="UP000728032">
    <property type="component" value="Unassembled WGS sequence"/>
</dbReference>
<dbReference type="AlphaFoldDB" id="A0A7R9MCH6"/>
<dbReference type="InterPro" id="IPR031311">
    <property type="entry name" value="CHIT_BIND_RR_consensus"/>
</dbReference>
<evidence type="ECO:0000256" key="3">
    <source>
        <dbReference type="SAM" id="SignalP"/>
    </source>
</evidence>
<evidence type="ECO:0000256" key="1">
    <source>
        <dbReference type="ARBA" id="ARBA00022460"/>
    </source>
</evidence>
<dbReference type="OrthoDB" id="6515429at2759"/>
<evidence type="ECO:0008006" key="6">
    <source>
        <dbReference type="Google" id="ProtNLM"/>
    </source>
</evidence>
<dbReference type="PROSITE" id="PS51155">
    <property type="entry name" value="CHIT_BIND_RR_2"/>
    <property type="match status" value="1"/>
</dbReference>
<name>A0A7R9MCH6_9ACAR</name>
<organism evidence="4">
    <name type="scientific">Oppiella nova</name>
    <dbReference type="NCBI Taxonomy" id="334625"/>
    <lineage>
        <taxon>Eukaryota</taxon>
        <taxon>Metazoa</taxon>
        <taxon>Ecdysozoa</taxon>
        <taxon>Arthropoda</taxon>
        <taxon>Chelicerata</taxon>
        <taxon>Arachnida</taxon>
        <taxon>Acari</taxon>
        <taxon>Acariformes</taxon>
        <taxon>Sarcoptiformes</taxon>
        <taxon>Oribatida</taxon>
        <taxon>Brachypylina</taxon>
        <taxon>Oppioidea</taxon>
        <taxon>Oppiidae</taxon>
        <taxon>Oppiella</taxon>
    </lineage>
</organism>
<keyword evidence="3" id="KW-0732">Signal</keyword>
<dbReference type="PROSITE" id="PS00233">
    <property type="entry name" value="CHIT_BIND_RR_1"/>
    <property type="match status" value="1"/>
</dbReference>
<evidence type="ECO:0000256" key="2">
    <source>
        <dbReference type="PROSITE-ProRule" id="PRU00497"/>
    </source>
</evidence>
<dbReference type="InterPro" id="IPR029070">
    <property type="entry name" value="Chitinase_insertion_sf"/>
</dbReference>
<dbReference type="Gene3D" id="3.10.50.10">
    <property type="match status" value="1"/>
</dbReference>
<feature type="chain" id="PRO_5036403589" description="Cuticle protein" evidence="3">
    <location>
        <begin position="22"/>
        <end position="97"/>
    </location>
</feature>
<keyword evidence="1 2" id="KW-0193">Cuticle</keyword>
<dbReference type="PRINTS" id="PR00947">
    <property type="entry name" value="CUTICLE"/>
</dbReference>
<dbReference type="EMBL" id="OC928115">
    <property type="protein sequence ID" value="CAD7657601.1"/>
    <property type="molecule type" value="Genomic_DNA"/>
</dbReference>
<dbReference type="Pfam" id="PF00379">
    <property type="entry name" value="Chitin_bind_4"/>
    <property type="match status" value="1"/>
</dbReference>
<keyword evidence="5" id="KW-1185">Reference proteome</keyword>
<evidence type="ECO:0000313" key="5">
    <source>
        <dbReference type="Proteomes" id="UP000728032"/>
    </source>
</evidence>
<dbReference type="InterPro" id="IPR050468">
    <property type="entry name" value="Cuticle_Struct_Prot"/>
</dbReference>